<evidence type="ECO:0000313" key="3">
    <source>
        <dbReference type="EMBL" id="QGM45372.1"/>
    </source>
</evidence>
<feature type="domain" description="Thiol:disulfide interchange protein DsbD N-terminal" evidence="2">
    <location>
        <begin position="44"/>
        <end position="159"/>
    </location>
</feature>
<evidence type="ECO:0000313" key="4">
    <source>
        <dbReference type="Proteomes" id="UP000309061"/>
    </source>
</evidence>
<reference evidence="3 4" key="1">
    <citation type="submission" date="2019-11" db="EMBL/GenBank/DDBJ databases">
        <title>The genome sequence of Methylocystis heyeri.</title>
        <authorList>
            <person name="Oshkin I.Y."/>
            <person name="Miroshnikov K."/>
            <person name="Dedysh S.N."/>
        </authorList>
    </citation>
    <scope>NUCLEOTIDE SEQUENCE [LARGE SCALE GENOMIC DNA]</scope>
    <source>
        <strain evidence="3 4">H2</strain>
    </source>
</reference>
<evidence type="ECO:0000256" key="1">
    <source>
        <dbReference type="SAM" id="SignalP"/>
    </source>
</evidence>
<proteinExistence type="predicted"/>
<keyword evidence="4" id="KW-1185">Reference proteome</keyword>
<organism evidence="3 4">
    <name type="scientific">Methylocystis heyeri</name>
    <dbReference type="NCBI Taxonomy" id="391905"/>
    <lineage>
        <taxon>Bacteria</taxon>
        <taxon>Pseudomonadati</taxon>
        <taxon>Pseudomonadota</taxon>
        <taxon>Alphaproteobacteria</taxon>
        <taxon>Hyphomicrobiales</taxon>
        <taxon>Methylocystaceae</taxon>
        <taxon>Methylocystis</taxon>
    </lineage>
</organism>
<dbReference type="InterPro" id="IPR028250">
    <property type="entry name" value="DsbDN"/>
</dbReference>
<protein>
    <recommendedName>
        <fullName evidence="2">Thiol:disulfide interchange protein DsbD N-terminal domain-containing protein</fullName>
    </recommendedName>
</protein>
<dbReference type="OrthoDB" id="9811036at2"/>
<gene>
    <name evidence="3" type="ORF">H2LOC_006485</name>
</gene>
<dbReference type="RefSeq" id="WP_136495655.1">
    <property type="nucleotide sequence ID" value="NZ_CP046052.1"/>
</dbReference>
<accession>A0A6B8KCN7</accession>
<evidence type="ECO:0000259" key="2">
    <source>
        <dbReference type="Pfam" id="PF11412"/>
    </source>
</evidence>
<feature type="signal peptide" evidence="1">
    <location>
        <begin position="1"/>
        <end position="27"/>
    </location>
</feature>
<dbReference type="EMBL" id="CP046052">
    <property type="protein sequence ID" value="QGM45372.1"/>
    <property type="molecule type" value="Genomic_DNA"/>
</dbReference>
<dbReference type="Proteomes" id="UP000309061">
    <property type="component" value="Chromosome"/>
</dbReference>
<dbReference type="Pfam" id="PF11412">
    <property type="entry name" value="DsbD_N"/>
    <property type="match status" value="1"/>
</dbReference>
<keyword evidence="1" id="KW-0732">Signal</keyword>
<dbReference type="AlphaFoldDB" id="A0A6B8KCN7"/>
<dbReference type="KEGG" id="mhey:H2LOC_006485"/>
<name>A0A6B8KCN7_9HYPH</name>
<feature type="chain" id="PRO_5025634894" description="Thiol:disulfide interchange protein DsbD N-terminal domain-containing protein" evidence="1">
    <location>
        <begin position="28"/>
        <end position="274"/>
    </location>
</feature>
<sequence>MVKQFRFRWFRRLAFAGALFGAGAAHGASPFASDAANSEFSSARLIAGEPAKDGTYLVALEIDLKPKALTYWRQPGEAGVPPRFDFKRSQNVDSVEPLYPAPKRIEEAGSIVAGYDSKVVFPLRVKPRNPEAPVVLELSLDYAACDRICLPTKARLALALPQSGASPFLADIAAALAKVPRKLTAGEAKALLGLSRRPGESLSWRLEYLGKDSAREIFAEAPEPLYLEAAPSTDGKAFELTLSTNGTVAAPKAVAATLTVVTDKGAFEAPLELK</sequence>